<sequence length="220" mass="24656">METIIMAENVKKSFQKHMVLDQLKLRVEKGELLAIVGASGCGKSTLLNILGLLDRQDEGDIVLFGKKNVRPFSRQAQLLLKEKIGYLFQNYALLEDKSIAYNLEIVFSARMKREAKRQRIAEALEAVGLKGMEKKKVCQCSGGEQQRAAMARLLLKPCELILADEPTGNLDPQNKEKVYELLRGLNAQGKTVIIVTHDMELAKRCDRILVMNEGRLSADA</sequence>
<feature type="domain" description="ABC transporter" evidence="4">
    <location>
        <begin position="5"/>
        <end position="220"/>
    </location>
</feature>
<evidence type="ECO:0000259" key="4">
    <source>
        <dbReference type="PROSITE" id="PS50893"/>
    </source>
</evidence>
<accession>A0A9D2NQX8</accession>
<dbReference type="PROSITE" id="PS50893">
    <property type="entry name" value="ABC_TRANSPORTER_2"/>
    <property type="match status" value="1"/>
</dbReference>
<keyword evidence="1" id="KW-0813">Transport</keyword>
<dbReference type="InterPro" id="IPR019895">
    <property type="entry name" value="L_ocin_972_ABC"/>
</dbReference>
<dbReference type="Proteomes" id="UP000823896">
    <property type="component" value="Unassembled WGS sequence"/>
</dbReference>
<keyword evidence="2" id="KW-0547">Nucleotide-binding</keyword>
<keyword evidence="3" id="KW-0067">ATP-binding</keyword>
<evidence type="ECO:0000313" key="6">
    <source>
        <dbReference type="Proteomes" id="UP000823896"/>
    </source>
</evidence>
<evidence type="ECO:0000313" key="5">
    <source>
        <dbReference type="EMBL" id="HJC35690.1"/>
    </source>
</evidence>
<evidence type="ECO:0000256" key="2">
    <source>
        <dbReference type="ARBA" id="ARBA00022741"/>
    </source>
</evidence>
<evidence type="ECO:0000256" key="3">
    <source>
        <dbReference type="ARBA" id="ARBA00022840"/>
    </source>
</evidence>
<dbReference type="Gene3D" id="3.40.50.300">
    <property type="entry name" value="P-loop containing nucleotide triphosphate hydrolases"/>
    <property type="match status" value="1"/>
</dbReference>
<dbReference type="InterPro" id="IPR003439">
    <property type="entry name" value="ABC_transporter-like_ATP-bd"/>
</dbReference>
<dbReference type="PANTHER" id="PTHR24220">
    <property type="entry name" value="IMPORT ATP-BINDING PROTEIN"/>
    <property type="match status" value="1"/>
</dbReference>
<dbReference type="InterPro" id="IPR015854">
    <property type="entry name" value="ABC_transpr_LolD-like"/>
</dbReference>
<dbReference type="Pfam" id="PF00005">
    <property type="entry name" value="ABC_tran"/>
    <property type="match status" value="1"/>
</dbReference>
<dbReference type="SMART" id="SM00382">
    <property type="entry name" value="AAA"/>
    <property type="match status" value="1"/>
</dbReference>
<dbReference type="InterPro" id="IPR027417">
    <property type="entry name" value="P-loop_NTPase"/>
</dbReference>
<comment type="caution">
    <text evidence="5">The sequence shown here is derived from an EMBL/GenBank/DDBJ whole genome shotgun (WGS) entry which is preliminary data.</text>
</comment>
<dbReference type="GO" id="GO:0005524">
    <property type="term" value="F:ATP binding"/>
    <property type="evidence" value="ECO:0007669"/>
    <property type="project" value="UniProtKB-KW"/>
</dbReference>
<reference evidence="5" key="1">
    <citation type="journal article" date="2021" name="PeerJ">
        <title>Extensive microbial diversity within the chicken gut microbiome revealed by metagenomics and culture.</title>
        <authorList>
            <person name="Gilroy R."/>
            <person name="Ravi A."/>
            <person name="Getino M."/>
            <person name="Pursley I."/>
            <person name="Horton D.L."/>
            <person name="Alikhan N.F."/>
            <person name="Baker D."/>
            <person name="Gharbi K."/>
            <person name="Hall N."/>
            <person name="Watson M."/>
            <person name="Adriaenssens E.M."/>
            <person name="Foster-Nyarko E."/>
            <person name="Jarju S."/>
            <person name="Secka A."/>
            <person name="Antonio M."/>
            <person name="Oren A."/>
            <person name="Chaudhuri R.R."/>
            <person name="La Ragione R."/>
            <person name="Hildebrand F."/>
            <person name="Pallen M.J."/>
        </authorList>
    </citation>
    <scope>NUCLEOTIDE SEQUENCE</scope>
    <source>
        <strain evidence="5">CHK187-11901</strain>
    </source>
</reference>
<dbReference type="GO" id="GO:0016887">
    <property type="term" value="F:ATP hydrolysis activity"/>
    <property type="evidence" value="ECO:0007669"/>
    <property type="project" value="InterPro"/>
</dbReference>
<dbReference type="PANTHER" id="PTHR24220:SF86">
    <property type="entry name" value="ABC TRANSPORTER ABCH.1"/>
    <property type="match status" value="1"/>
</dbReference>
<organism evidence="5 6">
    <name type="scientific">Candidatus Merdibacter merdavium</name>
    <dbReference type="NCBI Taxonomy" id="2838692"/>
    <lineage>
        <taxon>Bacteria</taxon>
        <taxon>Bacillati</taxon>
        <taxon>Bacillota</taxon>
        <taxon>Erysipelotrichia</taxon>
        <taxon>Erysipelotrichales</taxon>
        <taxon>Erysipelotrichaceae</taxon>
        <taxon>Merdibacter</taxon>
    </lineage>
</organism>
<protein>
    <submittedName>
        <fullName evidence="5">Bacteriocin export ABC transporter</fullName>
    </submittedName>
</protein>
<dbReference type="InterPro" id="IPR003593">
    <property type="entry name" value="AAA+_ATPase"/>
</dbReference>
<reference evidence="5" key="2">
    <citation type="submission" date="2021-04" db="EMBL/GenBank/DDBJ databases">
        <authorList>
            <person name="Gilroy R."/>
        </authorList>
    </citation>
    <scope>NUCLEOTIDE SEQUENCE</scope>
    <source>
        <strain evidence="5">CHK187-11901</strain>
    </source>
</reference>
<dbReference type="EMBL" id="DWWM01000005">
    <property type="protein sequence ID" value="HJC35690.1"/>
    <property type="molecule type" value="Genomic_DNA"/>
</dbReference>
<dbReference type="InterPro" id="IPR017911">
    <property type="entry name" value="MacB-like_ATP-bd"/>
</dbReference>
<dbReference type="InterPro" id="IPR017871">
    <property type="entry name" value="ABC_transporter-like_CS"/>
</dbReference>
<name>A0A9D2NQX8_9FIRM</name>
<gene>
    <name evidence="5" type="ORF">H9702_00980</name>
</gene>
<dbReference type="GO" id="GO:0005886">
    <property type="term" value="C:plasma membrane"/>
    <property type="evidence" value="ECO:0007669"/>
    <property type="project" value="TreeGrafter"/>
</dbReference>
<evidence type="ECO:0000256" key="1">
    <source>
        <dbReference type="ARBA" id="ARBA00022448"/>
    </source>
</evidence>
<dbReference type="CDD" id="cd03255">
    <property type="entry name" value="ABC_MJ0796_LolCDE_FtsE"/>
    <property type="match status" value="1"/>
</dbReference>
<dbReference type="GO" id="GO:0022857">
    <property type="term" value="F:transmembrane transporter activity"/>
    <property type="evidence" value="ECO:0007669"/>
    <property type="project" value="TreeGrafter"/>
</dbReference>
<dbReference type="PROSITE" id="PS00211">
    <property type="entry name" value="ABC_TRANSPORTER_1"/>
    <property type="match status" value="1"/>
</dbReference>
<dbReference type="SUPFAM" id="SSF52540">
    <property type="entry name" value="P-loop containing nucleoside triphosphate hydrolases"/>
    <property type="match status" value="1"/>
</dbReference>
<proteinExistence type="predicted"/>
<dbReference type="AlphaFoldDB" id="A0A9D2NQX8"/>
<dbReference type="NCBIfam" id="TIGR03608">
    <property type="entry name" value="L_ocin_972_ABC"/>
    <property type="match status" value="1"/>
</dbReference>